<feature type="domain" description="FYVE-type" evidence="6">
    <location>
        <begin position="339"/>
        <end position="398"/>
    </location>
</feature>
<dbReference type="GO" id="GO:0008270">
    <property type="term" value="F:zinc ion binding"/>
    <property type="evidence" value="ECO:0007669"/>
    <property type="project" value="UniProtKB-KW"/>
</dbReference>
<dbReference type="PANTHER" id="PTHR43102">
    <property type="entry name" value="SLR1143 PROTEIN"/>
    <property type="match status" value="1"/>
</dbReference>
<evidence type="ECO:0000256" key="2">
    <source>
        <dbReference type="ARBA" id="ARBA00022771"/>
    </source>
</evidence>
<dbReference type="Pfam" id="PF01363">
    <property type="entry name" value="FYVE"/>
    <property type="match status" value="1"/>
</dbReference>
<dbReference type="InterPro" id="IPR013083">
    <property type="entry name" value="Znf_RING/FYVE/PHD"/>
</dbReference>
<dbReference type="InterPro" id="IPR000306">
    <property type="entry name" value="Znf_FYVE"/>
</dbReference>
<proteinExistence type="predicted"/>
<dbReference type="SUPFAM" id="SSF55781">
    <property type="entry name" value="GAF domain-like"/>
    <property type="match status" value="1"/>
</dbReference>
<protein>
    <recommendedName>
        <fullName evidence="6">FYVE-type domain-containing protein</fullName>
    </recommendedName>
</protein>
<feature type="compositionally biased region" description="Low complexity" evidence="5">
    <location>
        <begin position="177"/>
        <end position="193"/>
    </location>
</feature>
<dbReference type="Proteomes" id="UP000243579">
    <property type="component" value="Unassembled WGS sequence"/>
</dbReference>
<dbReference type="EMBL" id="JNBR01000403">
    <property type="protein sequence ID" value="OQR93577.1"/>
    <property type="molecule type" value="Genomic_DNA"/>
</dbReference>
<sequence>MNMSVVAPSPSQVPPASFGWGRAGRASARTEPVQGPYGLCTSTSLTETTDSTLCRRGRKLAAFMQDAIRRENEAVQLKRVQYGSRDKISISADAKAQVQLVHSANVVPAPIDDVLRILWPPAQQFVSSDALWEAMFHGADGVAYQRERERDLLGSQGAASTACVQESHIPLLEPVDSEASSTASSGASFTSATDGDGASQTLASGLCRLRYEDLSAQLFSSSKASPKELLYIEHLERFGDGSVVWTVKSVDDEDACVVMPPARRLQYVLWACHVEAVGDRTRLSFLGGYNFSLGIQEVTKRFLVRAAEAYSHVPRLIVVDRLRDYLFNPRCHAAADGADGLLDGCRHCASGFSLLTPAYPCRLCEHDVCAGCSSVENVPVAASYLPTRVCSSCTELIKRRKPIYHRRPRAPKTPLGRLLRAASTPAHPVRTPAPRPAEELLGHEAIGVLCRLLAATAAKATHCTHASVHVIAYNKLHLVAAVNSPPEHSLLRLAIEASGAAIPDALLDPRTTAPFPAEVRFYHGCPIHIADGTCIGVVSIGDTRPWTPRRVQDPRVHTQLQAFATAVARLLRAWPRRTA</sequence>
<keyword evidence="8" id="KW-1185">Reference proteome</keyword>
<evidence type="ECO:0000259" key="6">
    <source>
        <dbReference type="PROSITE" id="PS50178"/>
    </source>
</evidence>
<dbReference type="PANTHER" id="PTHR43102:SF2">
    <property type="entry name" value="GAF DOMAIN-CONTAINING PROTEIN"/>
    <property type="match status" value="1"/>
</dbReference>
<name>A0A1V9Z6M9_ACHHY</name>
<dbReference type="InterPro" id="IPR011011">
    <property type="entry name" value="Znf_FYVE_PHD"/>
</dbReference>
<dbReference type="OrthoDB" id="73779at2759"/>
<dbReference type="InterPro" id="IPR017455">
    <property type="entry name" value="Znf_FYVE-rel"/>
</dbReference>
<evidence type="ECO:0000313" key="7">
    <source>
        <dbReference type="EMBL" id="OQR93577.1"/>
    </source>
</evidence>
<evidence type="ECO:0000256" key="4">
    <source>
        <dbReference type="PROSITE-ProRule" id="PRU00091"/>
    </source>
</evidence>
<dbReference type="Gene3D" id="3.30.40.10">
    <property type="entry name" value="Zinc/RING finger domain, C3HC4 (zinc finger)"/>
    <property type="match status" value="1"/>
</dbReference>
<dbReference type="PROSITE" id="PS50178">
    <property type="entry name" value="ZF_FYVE"/>
    <property type="match status" value="1"/>
</dbReference>
<feature type="region of interest" description="Disordered" evidence="5">
    <location>
        <begin position="175"/>
        <end position="197"/>
    </location>
</feature>
<organism evidence="7 8">
    <name type="scientific">Achlya hypogyna</name>
    <name type="common">Oomycete</name>
    <name type="synonym">Protoachlya hypogyna</name>
    <dbReference type="NCBI Taxonomy" id="1202772"/>
    <lineage>
        <taxon>Eukaryota</taxon>
        <taxon>Sar</taxon>
        <taxon>Stramenopiles</taxon>
        <taxon>Oomycota</taxon>
        <taxon>Saprolegniomycetes</taxon>
        <taxon>Saprolegniales</taxon>
        <taxon>Achlyaceae</taxon>
        <taxon>Achlya</taxon>
    </lineage>
</organism>
<evidence type="ECO:0000313" key="8">
    <source>
        <dbReference type="Proteomes" id="UP000243579"/>
    </source>
</evidence>
<reference evidence="7 8" key="1">
    <citation type="journal article" date="2014" name="Genome Biol. Evol.">
        <title>The secreted proteins of Achlya hypogyna and Thraustotheca clavata identify the ancestral oomycete secretome and reveal gene acquisitions by horizontal gene transfer.</title>
        <authorList>
            <person name="Misner I."/>
            <person name="Blouin N."/>
            <person name="Leonard G."/>
            <person name="Richards T.A."/>
            <person name="Lane C.E."/>
        </authorList>
    </citation>
    <scope>NUCLEOTIDE SEQUENCE [LARGE SCALE GENOMIC DNA]</scope>
    <source>
        <strain evidence="7 8">ATCC 48635</strain>
    </source>
</reference>
<evidence type="ECO:0000256" key="5">
    <source>
        <dbReference type="SAM" id="MobiDB-lite"/>
    </source>
</evidence>
<evidence type="ECO:0000256" key="3">
    <source>
        <dbReference type="ARBA" id="ARBA00022833"/>
    </source>
</evidence>
<dbReference type="AlphaFoldDB" id="A0A1V9Z6M9"/>
<keyword evidence="1" id="KW-0479">Metal-binding</keyword>
<keyword evidence="3" id="KW-0862">Zinc</keyword>
<feature type="region of interest" description="Disordered" evidence="5">
    <location>
        <begin position="1"/>
        <end position="25"/>
    </location>
</feature>
<keyword evidence="2 4" id="KW-0863">Zinc-finger</keyword>
<accession>A0A1V9Z6M9</accession>
<dbReference type="SUPFAM" id="SSF57903">
    <property type="entry name" value="FYVE/PHD zinc finger"/>
    <property type="match status" value="1"/>
</dbReference>
<comment type="caution">
    <text evidence="7">The sequence shown here is derived from an EMBL/GenBank/DDBJ whole genome shotgun (WGS) entry which is preliminary data.</text>
</comment>
<feature type="compositionally biased region" description="Low complexity" evidence="5">
    <location>
        <begin position="1"/>
        <end position="17"/>
    </location>
</feature>
<evidence type="ECO:0000256" key="1">
    <source>
        <dbReference type="ARBA" id="ARBA00022723"/>
    </source>
</evidence>
<gene>
    <name evidence="7" type="ORF">ACHHYP_02414</name>
</gene>